<dbReference type="PANTHER" id="PTHR46514:SF4">
    <property type="entry name" value="MYC BOX-DEPENDENT-INTERACTING PROTEIN 1"/>
    <property type="match status" value="1"/>
</dbReference>
<feature type="compositionally biased region" description="Pro residues" evidence="1">
    <location>
        <begin position="128"/>
        <end position="139"/>
    </location>
</feature>
<dbReference type="EMBL" id="JASSZA010000006">
    <property type="protein sequence ID" value="KAK2109174.1"/>
    <property type="molecule type" value="Genomic_DNA"/>
</dbReference>
<keyword evidence="3" id="KW-1185">Reference proteome</keyword>
<gene>
    <name evidence="2" type="ORF">P7K49_014339</name>
</gene>
<protein>
    <submittedName>
        <fullName evidence="2">Uncharacterized protein</fullName>
    </submittedName>
</protein>
<name>A0ABQ9VII8_SAGOE</name>
<proteinExistence type="predicted"/>
<evidence type="ECO:0000313" key="3">
    <source>
        <dbReference type="Proteomes" id="UP001266305"/>
    </source>
</evidence>
<reference evidence="2 3" key="1">
    <citation type="submission" date="2023-05" db="EMBL/GenBank/DDBJ databases">
        <title>B98-5 Cell Line De Novo Hybrid Assembly: An Optical Mapping Approach.</title>
        <authorList>
            <person name="Kananen K."/>
            <person name="Auerbach J.A."/>
            <person name="Kautto E."/>
            <person name="Blachly J.S."/>
        </authorList>
    </citation>
    <scope>NUCLEOTIDE SEQUENCE [LARGE SCALE GENOMIC DNA]</scope>
    <source>
        <strain evidence="2">B95-8</strain>
        <tissue evidence="2">Cell line</tissue>
    </source>
</reference>
<organism evidence="2 3">
    <name type="scientific">Saguinus oedipus</name>
    <name type="common">Cotton-top tamarin</name>
    <name type="synonym">Oedipomidas oedipus</name>
    <dbReference type="NCBI Taxonomy" id="9490"/>
    <lineage>
        <taxon>Eukaryota</taxon>
        <taxon>Metazoa</taxon>
        <taxon>Chordata</taxon>
        <taxon>Craniata</taxon>
        <taxon>Vertebrata</taxon>
        <taxon>Euteleostomi</taxon>
        <taxon>Mammalia</taxon>
        <taxon>Eutheria</taxon>
        <taxon>Euarchontoglires</taxon>
        <taxon>Primates</taxon>
        <taxon>Haplorrhini</taxon>
        <taxon>Platyrrhini</taxon>
        <taxon>Cebidae</taxon>
        <taxon>Callitrichinae</taxon>
        <taxon>Saguinus</taxon>
    </lineage>
</organism>
<comment type="caution">
    <text evidence="2">The sequence shown here is derived from an EMBL/GenBank/DDBJ whole genome shotgun (WGS) entry which is preliminary data.</text>
</comment>
<dbReference type="InterPro" id="IPR003005">
    <property type="entry name" value="Amphiphysin"/>
</dbReference>
<evidence type="ECO:0000313" key="2">
    <source>
        <dbReference type="EMBL" id="KAK2109174.1"/>
    </source>
</evidence>
<dbReference type="Gene3D" id="1.20.1270.60">
    <property type="entry name" value="Arfaptin homology (AH) domain/BAR domain"/>
    <property type="match status" value="1"/>
</dbReference>
<feature type="region of interest" description="Disordered" evidence="1">
    <location>
        <begin position="125"/>
        <end position="148"/>
    </location>
</feature>
<evidence type="ECO:0000256" key="1">
    <source>
        <dbReference type="SAM" id="MobiDB-lite"/>
    </source>
</evidence>
<dbReference type="InterPro" id="IPR027267">
    <property type="entry name" value="AH/BAR_dom_sf"/>
</dbReference>
<dbReference type="Proteomes" id="UP001266305">
    <property type="component" value="Unassembled WGS sequence"/>
</dbReference>
<dbReference type="PANTHER" id="PTHR46514">
    <property type="entry name" value="AMPHIPHYSIN"/>
    <property type="match status" value="1"/>
</dbReference>
<sequence>MHLRSLIDEMRVDAHQPLASSCPCLMGCALTIVAQHCQCCLPVPTCPLPATHLPAQSSPRCSRTGTEQVGDGQEQLTWLRLLGRAGEVQAGQHRPCKGRQGPWPGPWAGKADVLGSVAWLRVLEGRPLPAPPPPPPPPNTAEGGGQLPLTRGLPLRLLVASRLAVLQKLGKADETKDEQFEQCVQNFNKQLVSVGRGPVTEGGGHTGTPGKWLDIERAFLLKGSECLPWAAPEASPGDPLSP</sequence>
<accession>A0ABQ9VII8</accession>